<dbReference type="OrthoDB" id="9801244at2"/>
<dbReference type="Proteomes" id="UP000253495">
    <property type="component" value="Unassembled WGS sequence"/>
</dbReference>
<dbReference type="SUPFAM" id="SSF50952">
    <property type="entry name" value="Soluble quinoprotein glucose dehydrogenase"/>
    <property type="match status" value="1"/>
</dbReference>
<gene>
    <name evidence="3" type="ORF">DFQ14_105159</name>
</gene>
<keyword evidence="4" id="KW-1185">Reference proteome</keyword>
<keyword evidence="2" id="KW-0812">Transmembrane</keyword>
<feature type="compositionally biased region" description="Polar residues" evidence="1">
    <location>
        <begin position="301"/>
        <end position="313"/>
    </location>
</feature>
<comment type="caution">
    <text evidence="3">The sequence shown here is derived from an EMBL/GenBank/DDBJ whole genome shotgun (WGS) entry which is preliminary data.</text>
</comment>
<keyword evidence="2" id="KW-0472">Membrane</keyword>
<dbReference type="EMBL" id="QPJC01000005">
    <property type="protein sequence ID" value="RCW44014.1"/>
    <property type="molecule type" value="Genomic_DNA"/>
</dbReference>
<sequence>MSSLRRGGAVTAVLLLLSLGPGIGTAVARKGSPPLPAPSARCHVTDERLSELSGLAAEGESWYAVTDGGSVLKVYVLDPGNCSVRDVRTAGIDPYDVEDLALAANGDLWLADTGDNSLRRETVALHVMSAGGSATLYRLTWPDGPHNAEALILGPEGVPHIITKEPFGPAGIYRPAAELTTASTTPLEKVGSLAVEATRTPGGPLPGTLGSVVVTGAAVSHDGTVVAVRTYTDAYLYSAPGGDVLAALQEEPLRVPLPHEPQGEALAFEPDGTILSASEGSRPVRAIPGVVQAMRTYGASIDSSTAPTGTTSHAENRDNTPEGMRSAGDDRFGLSTTKTALLVGATAAVIIVFAGRLRRRSR</sequence>
<proteinExistence type="predicted"/>
<organism evidence="3 4">
    <name type="scientific">Halopolyspora algeriensis</name>
    <dbReference type="NCBI Taxonomy" id="1500506"/>
    <lineage>
        <taxon>Bacteria</taxon>
        <taxon>Bacillati</taxon>
        <taxon>Actinomycetota</taxon>
        <taxon>Actinomycetes</taxon>
        <taxon>Actinomycetes incertae sedis</taxon>
        <taxon>Halopolyspora</taxon>
    </lineage>
</organism>
<accession>A0A368VQY4</accession>
<name>A0A368VQY4_9ACTN</name>
<feature type="transmembrane region" description="Helical" evidence="2">
    <location>
        <begin position="339"/>
        <end position="357"/>
    </location>
</feature>
<evidence type="ECO:0000313" key="4">
    <source>
        <dbReference type="Proteomes" id="UP000253495"/>
    </source>
</evidence>
<dbReference type="AlphaFoldDB" id="A0A368VQY4"/>
<evidence type="ECO:0000256" key="1">
    <source>
        <dbReference type="SAM" id="MobiDB-lite"/>
    </source>
</evidence>
<dbReference type="InterPro" id="IPR011041">
    <property type="entry name" value="Quinoprot_gluc/sorb_DH_b-prop"/>
</dbReference>
<dbReference type="Gene3D" id="2.120.10.30">
    <property type="entry name" value="TolB, C-terminal domain"/>
    <property type="match status" value="1"/>
</dbReference>
<protein>
    <submittedName>
        <fullName evidence="3">Uncharacterized protein</fullName>
    </submittedName>
</protein>
<reference evidence="3 4" key="1">
    <citation type="submission" date="2018-07" db="EMBL/GenBank/DDBJ databases">
        <title>Genomic Encyclopedia of Type Strains, Phase III (KMG-III): the genomes of soil and plant-associated and newly described type strains.</title>
        <authorList>
            <person name="Whitman W."/>
        </authorList>
    </citation>
    <scope>NUCLEOTIDE SEQUENCE [LARGE SCALE GENOMIC DNA]</scope>
    <source>
        <strain evidence="3 4">CECT 8575</strain>
    </source>
</reference>
<evidence type="ECO:0000313" key="3">
    <source>
        <dbReference type="EMBL" id="RCW44014.1"/>
    </source>
</evidence>
<dbReference type="InterPro" id="IPR011042">
    <property type="entry name" value="6-blade_b-propeller_TolB-like"/>
</dbReference>
<keyword evidence="2" id="KW-1133">Transmembrane helix</keyword>
<evidence type="ECO:0000256" key="2">
    <source>
        <dbReference type="SAM" id="Phobius"/>
    </source>
</evidence>
<feature type="region of interest" description="Disordered" evidence="1">
    <location>
        <begin position="300"/>
        <end position="331"/>
    </location>
</feature>